<accession>A0ABS2R860</accession>
<keyword evidence="3" id="KW-0378">Hydrolase</keyword>
<evidence type="ECO:0000259" key="5">
    <source>
        <dbReference type="SMART" id="SM00849"/>
    </source>
</evidence>
<evidence type="ECO:0000256" key="3">
    <source>
        <dbReference type="ARBA" id="ARBA00022801"/>
    </source>
</evidence>
<evidence type="ECO:0000256" key="4">
    <source>
        <dbReference type="ARBA" id="ARBA00022833"/>
    </source>
</evidence>
<dbReference type="SUPFAM" id="SSF56281">
    <property type="entry name" value="Metallo-hydrolase/oxidoreductase"/>
    <property type="match status" value="1"/>
</dbReference>
<keyword evidence="4" id="KW-0862">Zinc</keyword>
<organism evidence="6 7">
    <name type="scientific">Siminovitchia thermophila</name>
    <dbReference type="NCBI Taxonomy" id="1245522"/>
    <lineage>
        <taxon>Bacteria</taxon>
        <taxon>Bacillati</taxon>
        <taxon>Bacillota</taxon>
        <taxon>Bacilli</taxon>
        <taxon>Bacillales</taxon>
        <taxon>Bacillaceae</taxon>
        <taxon>Siminovitchia</taxon>
    </lineage>
</organism>
<name>A0ABS2R860_9BACI</name>
<keyword evidence="7" id="KW-1185">Reference proteome</keyword>
<dbReference type="Pfam" id="PF00753">
    <property type="entry name" value="Lactamase_B"/>
    <property type="match status" value="1"/>
</dbReference>
<dbReference type="SMART" id="SM00849">
    <property type="entry name" value="Lactamase_B"/>
    <property type="match status" value="1"/>
</dbReference>
<evidence type="ECO:0000313" key="6">
    <source>
        <dbReference type="EMBL" id="MBM7715832.1"/>
    </source>
</evidence>
<dbReference type="InterPro" id="IPR051013">
    <property type="entry name" value="MBL_superfamily_lactonases"/>
</dbReference>
<keyword evidence="2" id="KW-0479">Metal-binding</keyword>
<evidence type="ECO:0000256" key="1">
    <source>
        <dbReference type="ARBA" id="ARBA00007749"/>
    </source>
</evidence>
<dbReference type="PANTHER" id="PTHR42978:SF6">
    <property type="entry name" value="QUORUM-QUENCHING LACTONASE YTNP-RELATED"/>
    <property type="match status" value="1"/>
</dbReference>
<dbReference type="EMBL" id="JAFBFH010000019">
    <property type="protein sequence ID" value="MBM7715832.1"/>
    <property type="molecule type" value="Genomic_DNA"/>
</dbReference>
<sequence length="286" mass="32586">METMNIGELTLTWLNGGDTYLDGGAMFGVVPKPLWEKKYPVNEKNQIELRSDPIFLRVNGKNILIEAGLGYGKLSAKQLRNYGVTEQSKVEESLAKFGLAPSDIDIICMTHMHFDHAGGLTKKVGDRYVSFFPNAVIYTSAIEWDEMRNPNIRSRNTYWKENWEPIQEQVKTFSEEIEIEGVINMVHTGGHSAGHSIITIESSGERAVHMADIMPTHAHRNVLWVLAYDDYPMDSIYAKQKWIPEAIKSGSWFTFYHDGHYRAIKWDEDGHIIDSVKRNRPAAVVK</sequence>
<feature type="domain" description="Metallo-beta-lactamase" evidence="5">
    <location>
        <begin position="50"/>
        <end position="252"/>
    </location>
</feature>
<dbReference type="InterPro" id="IPR001279">
    <property type="entry name" value="Metallo-B-lactamas"/>
</dbReference>
<evidence type="ECO:0000313" key="7">
    <source>
        <dbReference type="Proteomes" id="UP000823485"/>
    </source>
</evidence>
<gene>
    <name evidence="6" type="ORF">JOC94_002821</name>
</gene>
<dbReference type="RefSeq" id="WP_077111923.1">
    <property type="nucleotide sequence ID" value="NZ_JAFBFH010000019.1"/>
</dbReference>
<evidence type="ECO:0000256" key="2">
    <source>
        <dbReference type="ARBA" id="ARBA00022723"/>
    </source>
</evidence>
<reference evidence="6 7" key="1">
    <citation type="submission" date="2021-01" db="EMBL/GenBank/DDBJ databases">
        <title>Genomic Encyclopedia of Type Strains, Phase IV (KMG-IV): sequencing the most valuable type-strain genomes for metagenomic binning, comparative biology and taxonomic classification.</title>
        <authorList>
            <person name="Goeker M."/>
        </authorList>
    </citation>
    <scope>NUCLEOTIDE SEQUENCE [LARGE SCALE GENOMIC DNA]</scope>
    <source>
        <strain evidence="6 7">DSM 105453</strain>
    </source>
</reference>
<dbReference type="Proteomes" id="UP000823485">
    <property type="component" value="Unassembled WGS sequence"/>
</dbReference>
<dbReference type="Gene3D" id="3.60.15.10">
    <property type="entry name" value="Ribonuclease Z/Hydroxyacylglutathione hydrolase-like"/>
    <property type="match status" value="1"/>
</dbReference>
<comment type="caution">
    <text evidence="6">The sequence shown here is derived from an EMBL/GenBank/DDBJ whole genome shotgun (WGS) entry which is preliminary data.</text>
</comment>
<dbReference type="CDD" id="cd07728">
    <property type="entry name" value="YtnP-like_MBL-fold"/>
    <property type="match status" value="1"/>
</dbReference>
<proteinExistence type="inferred from homology"/>
<dbReference type="PANTHER" id="PTHR42978">
    <property type="entry name" value="QUORUM-QUENCHING LACTONASE YTNP-RELATED-RELATED"/>
    <property type="match status" value="1"/>
</dbReference>
<comment type="similarity">
    <text evidence="1">Belongs to the metallo-beta-lactamase superfamily.</text>
</comment>
<protein>
    <submittedName>
        <fullName evidence="6">Glyoxylase-like metal-dependent hydrolase (Beta-lactamase superfamily II)</fullName>
    </submittedName>
</protein>
<dbReference type="InterPro" id="IPR036866">
    <property type="entry name" value="RibonucZ/Hydroxyglut_hydro"/>
</dbReference>